<keyword evidence="7" id="KW-0548">Nucleotidyltransferase</keyword>
<dbReference type="SMART" id="SM00267">
    <property type="entry name" value="GGDEF"/>
    <property type="match status" value="1"/>
</dbReference>
<accession>A0AAU7XYV8</accession>
<evidence type="ECO:0000259" key="6">
    <source>
        <dbReference type="PROSITE" id="PS50887"/>
    </source>
</evidence>
<dbReference type="EMBL" id="CP158373">
    <property type="protein sequence ID" value="XBY62734.1"/>
    <property type="molecule type" value="Genomic_DNA"/>
</dbReference>
<dbReference type="EC" id="2.7.7.65" evidence="3"/>
<evidence type="ECO:0000256" key="5">
    <source>
        <dbReference type="SAM" id="Phobius"/>
    </source>
</evidence>
<dbReference type="Gene3D" id="3.30.70.270">
    <property type="match status" value="1"/>
</dbReference>
<dbReference type="InterPro" id="IPR029787">
    <property type="entry name" value="Nucleotide_cyclase"/>
</dbReference>
<evidence type="ECO:0000256" key="1">
    <source>
        <dbReference type="ARBA" id="ARBA00001946"/>
    </source>
</evidence>
<evidence type="ECO:0000256" key="2">
    <source>
        <dbReference type="ARBA" id="ARBA00004533"/>
    </source>
</evidence>
<dbReference type="NCBIfam" id="TIGR00254">
    <property type="entry name" value="GGDEF"/>
    <property type="match status" value="1"/>
</dbReference>
<dbReference type="Pfam" id="PF13185">
    <property type="entry name" value="GAF_2"/>
    <property type="match status" value="1"/>
</dbReference>
<dbReference type="PANTHER" id="PTHR45138">
    <property type="entry name" value="REGULATORY COMPONENTS OF SENSORY TRANSDUCTION SYSTEM"/>
    <property type="match status" value="1"/>
</dbReference>
<dbReference type="SUPFAM" id="SSF55073">
    <property type="entry name" value="Nucleotide cyclase"/>
    <property type="match status" value="1"/>
</dbReference>
<keyword evidence="5" id="KW-1133">Transmembrane helix</keyword>
<dbReference type="InterPro" id="IPR043128">
    <property type="entry name" value="Rev_trsase/Diguanyl_cyclase"/>
</dbReference>
<comment type="cofactor">
    <cofactor evidence="1">
        <name>Mg(2+)</name>
        <dbReference type="ChEBI" id="CHEBI:18420"/>
    </cofactor>
</comment>
<keyword evidence="7" id="KW-0808">Transferase</keyword>
<dbReference type="InterPro" id="IPR029016">
    <property type="entry name" value="GAF-like_dom_sf"/>
</dbReference>
<feature type="transmembrane region" description="Helical" evidence="5">
    <location>
        <begin position="177"/>
        <end position="202"/>
    </location>
</feature>
<evidence type="ECO:0000313" key="7">
    <source>
        <dbReference type="EMBL" id="XBY62734.1"/>
    </source>
</evidence>
<name>A0AAU7XYV8_9PSED</name>
<reference evidence="7" key="1">
    <citation type="submission" date="2023-08" db="EMBL/GenBank/DDBJ databases">
        <title>Increased levels of nutrients transform a symbiont into a lethal pathobiont.</title>
        <authorList>
            <person name="Lachnit T."/>
            <person name="Ulrich L."/>
            <person name="Willmer F.M."/>
            <person name="Hasenbein T."/>
            <person name="Steiner L.X."/>
            <person name="Wolters M."/>
            <person name="Herbst E.M."/>
            <person name="Deines P."/>
        </authorList>
    </citation>
    <scope>NUCLEOTIDE SEQUENCE</scope>
    <source>
        <strain evidence="7">T3</strain>
    </source>
</reference>
<dbReference type="PROSITE" id="PS50887">
    <property type="entry name" value="GGDEF"/>
    <property type="match status" value="1"/>
</dbReference>
<dbReference type="InterPro" id="IPR003018">
    <property type="entry name" value="GAF"/>
</dbReference>
<proteinExistence type="predicted"/>
<comment type="subcellular location">
    <subcellularLocation>
        <location evidence="2">Cell inner membrane</location>
    </subcellularLocation>
</comment>
<dbReference type="SUPFAM" id="SSF55781">
    <property type="entry name" value="GAF domain-like"/>
    <property type="match status" value="1"/>
</dbReference>
<dbReference type="FunFam" id="3.30.70.270:FF:000001">
    <property type="entry name" value="Diguanylate cyclase domain protein"/>
    <property type="match status" value="1"/>
</dbReference>
<dbReference type="AlphaFoldDB" id="A0AAU7XYV8"/>
<gene>
    <name evidence="7" type="ORF">ABS648_22690</name>
</gene>
<dbReference type="CDD" id="cd19410">
    <property type="entry name" value="HK9-like_sensor"/>
    <property type="match status" value="1"/>
</dbReference>
<protein>
    <recommendedName>
        <fullName evidence="3">diguanylate cyclase</fullName>
        <ecNumber evidence="3">2.7.7.65</ecNumber>
    </recommendedName>
</protein>
<dbReference type="CDD" id="cd01949">
    <property type="entry name" value="GGDEF"/>
    <property type="match status" value="1"/>
</dbReference>
<dbReference type="GO" id="GO:0005886">
    <property type="term" value="C:plasma membrane"/>
    <property type="evidence" value="ECO:0007669"/>
    <property type="project" value="UniProtKB-SubCell"/>
</dbReference>
<comment type="catalytic activity">
    <reaction evidence="4">
        <text>2 GTP = 3',3'-c-di-GMP + 2 diphosphate</text>
        <dbReference type="Rhea" id="RHEA:24898"/>
        <dbReference type="ChEBI" id="CHEBI:33019"/>
        <dbReference type="ChEBI" id="CHEBI:37565"/>
        <dbReference type="ChEBI" id="CHEBI:58805"/>
        <dbReference type="EC" id="2.7.7.65"/>
    </reaction>
</comment>
<evidence type="ECO:0000256" key="4">
    <source>
        <dbReference type="ARBA" id="ARBA00034247"/>
    </source>
</evidence>
<organism evidence="7">
    <name type="scientific">Pseudomonas solani</name>
    <dbReference type="NCBI Taxonomy" id="2731552"/>
    <lineage>
        <taxon>Bacteria</taxon>
        <taxon>Pseudomonadati</taxon>
        <taxon>Pseudomonadota</taxon>
        <taxon>Gammaproteobacteria</taxon>
        <taxon>Pseudomonadales</taxon>
        <taxon>Pseudomonadaceae</taxon>
        <taxon>Pseudomonas</taxon>
    </lineage>
</organism>
<dbReference type="Pfam" id="PF00990">
    <property type="entry name" value="GGDEF"/>
    <property type="match status" value="1"/>
</dbReference>
<keyword evidence="5" id="KW-0812">Transmembrane</keyword>
<dbReference type="PANTHER" id="PTHR45138:SF9">
    <property type="entry name" value="DIGUANYLATE CYCLASE DGCM-RELATED"/>
    <property type="match status" value="1"/>
</dbReference>
<dbReference type="InterPro" id="IPR007891">
    <property type="entry name" value="CHASE3"/>
</dbReference>
<dbReference type="GO" id="GO:1902201">
    <property type="term" value="P:negative regulation of bacterial-type flagellum-dependent cell motility"/>
    <property type="evidence" value="ECO:0007669"/>
    <property type="project" value="TreeGrafter"/>
</dbReference>
<dbReference type="Gene3D" id="3.30.450.40">
    <property type="match status" value="1"/>
</dbReference>
<dbReference type="SMART" id="SM00065">
    <property type="entry name" value="GAF"/>
    <property type="match status" value="1"/>
</dbReference>
<keyword evidence="5" id="KW-0472">Membrane</keyword>
<dbReference type="GO" id="GO:0043709">
    <property type="term" value="P:cell adhesion involved in single-species biofilm formation"/>
    <property type="evidence" value="ECO:0007669"/>
    <property type="project" value="TreeGrafter"/>
</dbReference>
<sequence>MKTATRLQAGFLLAIGMLVLNIVLPLATTRWVGNAERQLELHEHTGRELSNLLSSLKDGETGQRGFALTGRDDYLTPLYQGYGDVDKDMARFKVTLANDELLDDLQRLVGLLAEQRAFFGRVIELRRSEGLAAAGDLVSTGKGKQLMDAIRLRLGEMQGVVEQRVLLAKQEIEWRGWVGMAMLGLVTLLDLLVIALLFHFTFRMLRAGREARLAQDLLSEQLSLGMQRVELRNHQISLLSRMAGALHSVNEFDECFGIITRFAAQLFPQSDGCLSLYHPSRDVLEEAGHWGGWQVGSVELFEPDDCWAIRRGQSHLVLDVNKDLVCPHLHESPLAANGSLCVPLMAQGEPLGVMTLCGGSADLELAEAFAEQVSLGVANLSLRESLRQQSVVDALTGLHNRRFLDETLRRELLRASRKQSPVIVVLLDVDHFKRFNDTFGHEAGDLVLRHLALEMKRHVRSSDLACRYGGEEFALVMPEISLEDAMERCEALRLGVTRLQIRYGGQPLGPIAISLGLACFPADGESADVLLHAADSALYQAKRAGRNQLCLYQGIRGQHSIAAESQAP</sequence>
<dbReference type="InterPro" id="IPR000160">
    <property type="entry name" value="GGDEF_dom"/>
</dbReference>
<dbReference type="RefSeq" id="WP_350446788.1">
    <property type="nucleotide sequence ID" value="NZ_CP158373.1"/>
</dbReference>
<feature type="domain" description="GGDEF" evidence="6">
    <location>
        <begin position="420"/>
        <end position="554"/>
    </location>
</feature>
<dbReference type="GO" id="GO:0052621">
    <property type="term" value="F:diguanylate cyclase activity"/>
    <property type="evidence" value="ECO:0007669"/>
    <property type="project" value="UniProtKB-EC"/>
</dbReference>
<dbReference type="InterPro" id="IPR050469">
    <property type="entry name" value="Diguanylate_Cyclase"/>
</dbReference>
<evidence type="ECO:0000256" key="3">
    <source>
        <dbReference type="ARBA" id="ARBA00012528"/>
    </source>
</evidence>
<dbReference type="Pfam" id="PF05227">
    <property type="entry name" value="CHASE3"/>
    <property type="match status" value="1"/>
</dbReference>